<dbReference type="EMBL" id="CATNWA010003349">
    <property type="protein sequence ID" value="CAI9545154.1"/>
    <property type="molecule type" value="Genomic_DNA"/>
</dbReference>
<gene>
    <name evidence="1" type="ORF">SPARVUS_LOCUS2606075</name>
</gene>
<protein>
    <submittedName>
        <fullName evidence="1">Uncharacterized protein</fullName>
    </submittedName>
</protein>
<proteinExistence type="predicted"/>
<name>A0ABN9BC66_9NEOB</name>
<evidence type="ECO:0000313" key="2">
    <source>
        <dbReference type="Proteomes" id="UP001162483"/>
    </source>
</evidence>
<comment type="caution">
    <text evidence="1">The sequence shown here is derived from an EMBL/GenBank/DDBJ whole genome shotgun (WGS) entry which is preliminary data.</text>
</comment>
<organism evidence="1 2">
    <name type="scientific">Staurois parvus</name>
    <dbReference type="NCBI Taxonomy" id="386267"/>
    <lineage>
        <taxon>Eukaryota</taxon>
        <taxon>Metazoa</taxon>
        <taxon>Chordata</taxon>
        <taxon>Craniata</taxon>
        <taxon>Vertebrata</taxon>
        <taxon>Euteleostomi</taxon>
        <taxon>Amphibia</taxon>
        <taxon>Batrachia</taxon>
        <taxon>Anura</taxon>
        <taxon>Neobatrachia</taxon>
        <taxon>Ranoidea</taxon>
        <taxon>Ranidae</taxon>
        <taxon>Staurois</taxon>
    </lineage>
</organism>
<sequence>MISASDILLTIIHVITDWPISDHMIGTSHRGQVTSCLLLFM</sequence>
<accession>A0ABN9BC66</accession>
<dbReference type="Proteomes" id="UP001162483">
    <property type="component" value="Unassembled WGS sequence"/>
</dbReference>
<reference evidence="1" key="1">
    <citation type="submission" date="2023-05" db="EMBL/GenBank/DDBJ databases">
        <authorList>
            <person name="Stuckert A."/>
        </authorList>
    </citation>
    <scope>NUCLEOTIDE SEQUENCE</scope>
</reference>
<keyword evidence="2" id="KW-1185">Reference proteome</keyword>
<evidence type="ECO:0000313" key="1">
    <source>
        <dbReference type="EMBL" id="CAI9545154.1"/>
    </source>
</evidence>